<name>A0A8S5QSW1_9CAUD</name>
<sequence length="29" mass="3335">MFALLLQCSIFLCEAAKLSHPPRMRTIPF</sequence>
<dbReference type="EMBL" id="BK015721">
    <property type="protein sequence ID" value="DAE21921.1"/>
    <property type="molecule type" value="Genomic_DNA"/>
</dbReference>
<organism evidence="1">
    <name type="scientific">Siphoviridae sp. ctOWj17</name>
    <dbReference type="NCBI Taxonomy" id="2826312"/>
    <lineage>
        <taxon>Viruses</taxon>
        <taxon>Duplodnaviria</taxon>
        <taxon>Heunggongvirae</taxon>
        <taxon>Uroviricota</taxon>
        <taxon>Caudoviricetes</taxon>
    </lineage>
</organism>
<proteinExistence type="predicted"/>
<protein>
    <submittedName>
        <fullName evidence="1">Uncharacterized protein</fullName>
    </submittedName>
</protein>
<reference evidence="1" key="1">
    <citation type="journal article" date="2021" name="Proc. Natl. Acad. Sci. U.S.A.">
        <title>A Catalog of Tens of Thousands of Viruses from Human Metagenomes Reveals Hidden Associations with Chronic Diseases.</title>
        <authorList>
            <person name="Tisza M.J."/>
            <person name="Buck C.B."/>
        </authorList>
    </citation>
    <scope>NUCLEOTIDE SEQUENCE</scope>
    <source>
        <strain evidence="1">CtOWj17</strain>
    </source>
</reference>
<evidence type="ECO:0000313" key="1">
    <source>
        <dbReference type="EMBL" id="DAE21921.1"/>
    </source>
</evidence>
<accession>A0A8S5QSW1</accession>